<name>A0A8R7TRL4_TRIUA</name>
<dbReference type="Pfam" id="PF13976">
    <property type="entry name" value="gag_pre-integrs"/>
    <property type="match status" value="1"/>
</dbReference>
<feature type="domain" description="GAG-pre-integrase" evidence="1">
    <location>
        <begin position="33"/>
        <end position="57"/>
    </location>
</feature>
<dbReference type="EnsemblPlants" id="TuG1812G0300000702.01.T01">
    <property type="protein sequence ID" value="TuG1812G0300000702.01.T01.cds328044"/>
    <property type="gene ID" value="TuG1812G0300000702.01"/>
</dbReference>
<protein>
    <recommendedName>
        <fullName evidence="1">GAG-pre-integrase domain-containing protein</fullName>
    </recommendedName>
</protein>
<dbReference type="Gramene" id="TuG1812G0300000702.01.T01">
    <property type="protein sequence ID" value="TuG1812G0300000702.01.T01.cds328044"/>
    <property type="gene ID" value="TuG1812G0300000702.01"/>
</dbReference>
<proteinExistence type="predicted"/>
<sequence>MKAFPSKVVILRCNSLRPLYLVCRPRQDEALVTTTSSSLWHRRLGHPGHHTMSRLQHFKSISYNKDGSP</sequence>
<evidence type="ECO:0000259" key="1">
    <source>
        <dbReference type="Pfam" id="PF13976"/>
    </source>
</evidence>
<reference evidence="2" key="3">
    <citation type="submission" date="2022-06" db="UniProtKB">
        <authorList>
            <consortium name="EnsemblPlants"/>
        </authorList>
    </citation>
    <scope>IDENTIFICATION</scope>
</reference>
<reference evidence="3" key="1">
    <citation type="journal article" date="2013" name="Nature">
        <title>Draft genome of the wheat A-genome progenitor Triticum urartu.</title>
        <authorList>
            <person name="Ling H.Q."/>
            <person name="Zhao S."/>
            <person name="Liu D."/>
            <person name="Wang J."/>
            <person name="Sun H."/>
            <person name="Zhang C."/>
            <person name="Fan H."/>
            <person name="Li D."/>
            <person name="Dong L."/>
            <person name="Tao Y."/>
            <person name="Gao C."/>
            <person name="Wu H."/>
            <person name="Li Y."/>
            <person name="Cui Y."/>
            <person name="Guo X."/>
            <person name="Zheng S."/>
            <person name="Wang B."/>
            <person name="Yu K."/>
            <person name="Liang Q."/>
            <person name="Yang W."/>
            <person name="Lou X."/>
            <person name="Chen J."/>
            <person name="Feng M."/>
            <person name="Jian J."/>
            <person name="Zhang X."/>
            <person name="Luo G."/>
            <person name="Jiang Y."/>
            <person name="Liu J."/>
            <person name="Wang Z."/>
            <person name="Sha Y."/>
            <person name="Zhang B."/>
            <person name="Wu H."/>
            <person name="Tang D."/>
            <person name="Shen Q."/>
            <person name="Xue P."/>
            <person name="Zou S."/>
            <person name="Wang X."/>
            <person name="Liu X."/>
            <person name="Wang F."/>
            <person name="Yang Y."/>
            <person name="An X."/>
            <person name="Dong Z."/>
            <person name="Zhang K."/>
            <person name="Zhang X."/>
            <person name="Luo M.C."/>
            <person name="Dvorak J."/>
            <person name="Tong Y."/>
            <person name="Wang J."/>
            <person name="Yang H."/>
            <person name="Li Z."/>
            <person name="Wang D."/>
            <person name="Zhang A."/>
            <person name="Wang J."/>
        </authorList>
    </citation>
    <scope>NUCLEOTIDE SEQUENCE</scope>
    <source>
        <strain evidence="3">cv. G1812</strain>
    </source>
</reference>
<reference evidence="2" key="2">
    <citation type="submission" date="2018-03" db="EMBL/GenBank/DDBJ databases">
        <title>The Triticum urartu genome reveals the dynamic nature of wheat genome evolution.</title>
        <authorList>
            <person name="Ling H."/>
            <person name="Ma B."/>
            <person name="Shi X."/>
            <person name="Liu H."/>
            <person name="Dong L."/>
            <person name="Sun H."/>
            <person name="Cao Y."/>
            <person name="Gao Q."/>
            <person name="Zheng S."/>
            <person name="Li Y."/>
            <person name="Yu Y."/>
            <person name="Du H."/>
            <person name="Qi M."/>
            <person name="Li Y."/>
            <person name="Yu H."/>
            <person name="Cui Y."/>
            <person name="Wang N."/>
            <person name="Chen C."/>
            <person name="Wu H."/>
            <person name="Zhao Y."/>
            <person name="Zhang J."/>
            <person name="Li Y."/>
            <person name="Zhou W."/>
            <person name="Zhang B."/>
            <person name="Hu W."/>
            <person name="Eijk M."/>
            <person name="Tang J."/>
            <person name="Witsenboer H."/>
            <person name="Zhao S."/>
            <person name="Li Z."/>
            <person name="Zhang A."/>
            <person name="Wang D."/>
            <person name="Liang C."/>
        </authorList>
    </citation>
    <scope>NUCLEOTIDE SEQUENCE [LARGE SCALE GENOMIC DNA]</scope>
    <source>
        <strain evidence="2">cv. G1812</strain>
    </source>
</reference>
<dbReference type="Proteomes" id="UP000015106">
    <property type="component" value="Chromosome 3"/>
</dbReference>
<evidence type="ECO:0000313" key="2">
    <source>
        <dbReference type="EnsemblPlants" id="TuG1812G0300000702.01.T01.cds328044"/>
    </source>
</evidence>
<accession>A0A8R7TRL4</accession>
<dbReference type="InterPro" id="IPR025724">
    <property type="entry name" value="GAG-pre-integrase_dom"/>
</dbReference>
<dbReference type="AlphaFoldDB" id="A0A8R7TRL4"/>
<evidence type="ECO:0000313" key="3">
    <source>
        <dbReference type="Proteomes" id="UP000015106"/>
    </source>
</evidence>
<organism evidence="2 3">
    <name type="scientific">Triticum urartu</name>
    <name type="common">Red wild einkorn</name>
    <name type="synonym">Crithodium urartu</name>
    <dbReference type="NCBI Taxonomy" id="4572"/>
    <lineage>
        <taxon>Eukaryota</taxon>
        <taxon>Viridiplantae</taxon>
        <taxon>Streptophyta</taxon>
        <taxon>Embryophyta</taxon>
        <taxon>Tracheophyta</taxon>
        <taxon>Spermatophyta</taxon>
        <taxon>Magnoliopsida</taxon>
        <taxon>Liliopsida</taxon>
        <taxon>Poales</taxon>
        <taxon>Poaceae</taxon>
        <taxon>BOP clade</taxon>
        <taxon>Pooideae</taxon>
        <taxon>Triticodae</taxon>
        <taxon>Triticeae</taxon>
        <taxon>Triticinae</taxon>
        <taxon>Triticum</taxon>
    </lineage>
</organism>
<keyword evidence="3" id="KW-1185">Reference proteome</keyword>